<proteinExistence type="predicted"/>
<feature type="transmembrane region" description="Helical" evidence="1">
    <location>
        <begin position="328"/>
        <end position="353"/>
    </location>
</feature>
<dbReference type="PANTHER" id="PTHR43471">
    <property type="entry name" value="ABC TRANSPORTER PERMEASE"/>
    <property type="match status" value="1"/>
</dbReference>
<sequence length="490" mass="50001">MTGEPGVLRLTGRALLAEFTKLRSVRSSGLALLTLVALTMLLSLVAASLSTTTANDAKISVDQFHFVHQPLTGDGTVTAQVGAQRGTDPWAKAGLMFKDGTASGSAYAAIMVTPGHGVLLQADATTEVARPSATGPRWLRLTRTGQSVTGYESADGTTWNTVGTVTTAARPGTGQAGLFVASPPKLRMIGEIPNYEPVLGEATFKNVSLTPAGGGTAAGTWADTEVAPPPDGPETALGEGAPSAPVLAGGSTRKADGTVTVSGSGDIGRAGMGGINLTDVDRVKAGLTGIQFGLIGAIAIGALFMTAEFKTRGIRTTFLARPGRATVLTAKSIVLGTVVFVTGLAVTVPAYLITKPLQDDNGYRAPIYPESSITDPVVLRAIVGASLFLALIALFSLAVGTIVRRTAGAVIVLLAVLVIVPTIAGGTSDTAYAFIGRATPLAGISILQTVELTPVSDAVVTDAWSGFAVLCGYTVAALAAAFWLLKRRDA</sequence>
<keyword evidence="1" id="KW-0472">Membrane</keyword>
<dbReference type="AlphaFoldDB" id="A0A2T0JLY7"/>
<organism evidence="2 3">
    <name type="scientific">Actinoplanes italicus</name>
    <dbReference type="NCBI Taxonomy" id="113567"/>
    <lineage>
        <taxon>Bacteria</taxon>
        <taxon>Bacillati</taxon>
        <taxon>Actinomycetota</taxon>
        <taxon>Actinomycetes</taxon>
        <taxon>Micromonosporales</taxon>
        <taxon>Micromonosporaceae</taxon>
        <taxon>Actinoplanes</taxon>
    </lineage>
</organism>
<gene>
    <name evidence="2" type="ORF">CLV67_1397</name>
</gene>
<feature type="transmembrane region" description="Helical" evidence="1">
    <location>
        <begin position="377"/>
        <end position="399"/>
    </location>
</feature>
<feature type="transmembrane region" description="Helical" evidence="1">
    <location>
        <begin position="285"/>
        <end position="307"/>
    </location>
</feature>
<evidence type="ECO:0000313" key="3">
    <source>
        <dbReference type="Proteomes" id="UP000239415"/>
    </source>
</evidence>
<keyword evidence="1" id="KW-1133">Transmembrane helix</keyword>
<feature type="transmembrane region" description="Helical" evidence="1">
    <location>
        <begin position="30"/>
        <end position="49"/>
    </location>
</feature>
<name>A0A2T0JLY7_9ACTN</name>
<accession>A0A2T0JLY7</accession>
<dbReference type="RefSeq" id="WP_203737851.1">
    <property type="nucleotide sequence ID" value="NZ_BOMO01000179.1"/>
</dbReference>
<dbReference type="EMBL" id="PVMZ01000039">
    <property type="protein sequence ID" value="PRX08620.1"/>
    <property type="molecule type" value="Genomic_DNA"/>
</dbReference>
<feature type="transmembrane region" description="Helical" evidence="1">
    <location>
        <begin position="463"/>
        <end position="485"/>
    </location>
</feature>
<keyword evidence="3" id="KW-1185">Reference proteome</keyword>
<protein>
    <submittedName>
        <fullName evidence="2">ABC-type transport system involved in multi-copper enzyme maturation permease subunit</fullName>
    </submittedName>
</protein>
<comment type="caution">
    <text evidence="2">The sequence shown here is derived from an EMBL/GenBank/DDBJ whole genome shotgun (WGS) entry which is preliminary data.</text>
</comment>
<evidence type="ECO:0000313" key="2">
    <source>
        <dbReference type="EMBL" id="PRX08620.1"/>
    </source>
</evidence>
<keyword evidence="1" id="KW-0812">Transmembrane</keyword>
<dbReference type="Gene3D" id="2.60.120.200">
    <property type="match status" value="1"/>
</dbReference>
<evidence type="ECO:0000256" key="1">
    <source>
        <dbReference type="SAM" id="Phobius"/>
    </source>
</evidence>
<dbReference type="Proteomes" id="UP000239415">
    <property type="component" value="Unassembled WGS sequence"/>
</dbReference>
<reference evidence="2 3" key="1">
    <citation type="submission" date="2018-03" db="EMBL/GenBank/DDBJ databases">
        <title>Genomic Encyclopedia of Archaeal and Bacterial Type Strains, Phase II (KMG-II): from individual species to whole genera.</title>
        <authorList>
            <person name="Goeker M."/>
        </authorList>
    </citation>
    <scope>NUCLEOTIDE SEQUENCE [LARGE SCALE GENOMIC DNA]</scope>
    <source>
        <strain evidence="2 3">DSM 43146</strain>
    </source>
</reference>
<feature type="transmembrane region" description="Helical" evidence="1">
    <location>
        <begin position="406"/>
        <end position="424"/>
    </location>
</feature>